<organism evidence="1 2">
    <name type="scientific">Trichonephila clavata</name>
    <name type="common">Joro spider</name>
    <name type="synonym">Nephila clavata</name>
    <dbReference type="NCBI Taxonomy" id="2740835"/>
    <lineage>
        <taxon>Eukaryota</taxon>
        <taxon>Metazoa</taxon>
        <taxon>Ecdysozoa</taxon>
        <taxon>Arthropoda</taxon>
        <taxon>Chelicerata</taxon>
        <taxon>Arachnida</taxon>
        <taxon>Araneae</taxon>
        <taxon>Araneomorphae</taxon>
        <taxon>Entelegynae</taxon>
        <taxon>Araneoidea</taxon>
        <taxon>Nephilidae</taxon>
        <taxon>Trichonephila</taxon>
    </lineage>
</organism>
<dbReference type="EMBL" id="BMAO01000254">
    <property type="protein sequence ID" value="GFQ65532.1"/>
    <property type="molecule type" value="Genomic_DNA"/>
</dbReference>
<dbReference type="AlphaFoldDB" id="A0A8X6EZ72"/>
<proteinExistence type="predicted"/>
<evidence type="ECO:0000313" key="1">
    <source>
        <dbReference type="EMBL" id="GFQ65532.1"/>
    </source>
</evidence>
<comment type="caution">
    <text evidence="1">The sequence shown here is derived from an EMBL/GenBank/DDBJ whole genome shotgun (WGS) entry which is preliminary data.</text>
</comment>
<dbReference type="Proteomes" id="UP000887116">
    <property type="component" value="Unassembled WGS sequence"/>
</dbReference>
<name>A0A8X6EZ72_TRICU</name>
<keyword evidence="2" id="KW-1185">Reference proteome</keyword>
<evidence type="ECO:0000313" key="2">
    <source>
        <dbReference type="Proteomes" id="UP000887116"/>
    </source>
</evidence>
<accession>A0A8X6EZ72</accession>
<reference evidence="1" key="1">
    <citation type="submission" date="2020-07" db="EMBL/GenBank/DDBJ databases">
        <title>Multicomponent nature underlies the extraordinary mechanical properties of spider dragline silk.</title>
        <authorList>
            <person name="Kono N."/>
            <person name="Nakamura H."/>
            <person name="Mori M."/>
            <person name="Yoshida Y."/>
            <person name="Ohtoshi R."/>
            <person name="Malay A.D."/>
            <person name="Moran D.A.P."/>
            <person name="Tomita M."/>
            <person name="Numata K."/>
            <person name="Arakawa K."/>
        </authorList>
    </citation>
    <scope>NUCLEOTIDE SEQUENCE</scope>
</reference>
<protein>
    <submittedName>
        <fullName evidence="1">Uncharacterized protein</fullName>
    </submittedName>
</protein>
<sequence>MYFVECKEEFYGQRGWTRLKIVSLSYVLPYDFLLTYLGKIFDLYEIREDILLDFMKTVDNYKSFSSSVQASFKTISKAWVKCHLQNFNKSDDSVVTIDKTECHSGV</sequence>
<gene>
    <name evidence="1" type="ORF">TNCT_273601</name>
</gene>